<dbReference type="GO" id="GO:0008310">
    <property type="term" value="F:single-stranded DNA 3'-5' DNA exonuclease activity"/>
    <property type="evidence" value="ECO:0007669"/>
    <property type="project" value="TreeGrafter"/>
</dbReference>
<comment type="subcellular location">
    <subcellularLocation>
        <location evidence="1">Nucleus</location>
    </subcellularLocation>
</comment>
<dbReference type="GO" id="GO:0006287">
    <property type="term" value="P:base-excision repair, gap-filling"/>
    <property type="evidence" value="ECO:0007669"/>
    <property type="project" value="TreeGrafter"/>
</dbReference>
<keyword evidence="1" id="KW-0479">Metal-binding</keyword>
<proteinExistence type="inferred from homology"/>
<comment type="similarity">
    <text evidence="1">Belongs to the DNA polymerase type-B family.</text>
</comment>
<keyword evidence="1" id="KW-0235">DNA replication</keyword>
<comment type="catalytic activity">
    <reaction evidence="1">
        <text>DNA(n) + a 2'-deoxyribonucleoside 5'-triphosphate = DNA(n+1) + diphosphate</text>
        <dbReference type="Rhea" id="RHEA:22508"/>
        <dbReference type="Rhea" id="RHEA-COMP:17339"/>
        <dbReference type="Rhea" id="RHEA-COMP:17340"/>
        <dbReference type="ChEBI" id="CHEBI:33019"/>
        <dbReference type="ChEBI" id="CHEBI:61560"/>
        <dbReference type="ChEBI" id="CHEBI:173112"/>
        <dbReference type="EC" id="2.7.7.7"/>
    </reaction>
</comment>
<keyword evidence="1" id="KW-0239">DNA-directed DNA polymerase</keyword>
<dbReference type="Pfam" id="PF08490">
    <property type="entry name" value="DUF1744"/>
    <property type="match status" value="1"/>
</dbReference>
<dbReference type="InterPro" id="IPR029703">
    <property type="entry name" value="POL2"/>
</dbReference>
<evidence type="ECO:0000313" key="5">
    <source>
        <dbReference type="RefSeq" id="XP_026688286.1"/>
    </source>
</evidence>
<dbReference type="EC" id="2.7.7.7" evidence="1"/>
<keyword evidence="1" id="KW-0808">Transferase</keyword>
<feature type="domain" description="DNA polymerase epsilon catalytic subunit A C-terminal" evidence="3">
    <location>
        <begin position="128"/>
        <end position="197"/>
    </location>
</feature>
<dbReference type="GeneID" id="103522194"/>
<comment type="cofactor">
    <cofactor evidence="1">
        <name>[4Fe-4S] cluster</name>
        <dbReference type="ChEBI" id="CHEBI:49883"/>
    </cofactor>
</comment>
<dbReference type="GO" id="GO:0006272">
    <property type="term" value="P:leading strand elongation"/>
    <property type="evidence" value="ECO:0007669"/>
    <property type="project" value="TreeGrafter"/>
</dbReference>
<dbReference type="PANTHER" id="PTHR10670:SF0">
    <property type="entry name" value="DNA POLYMERASE EPSILON CATALYTIC SUBUNIT A"/>
    <property type="match status" value="1"/>
</dbReference>
<name>A0A3Q0JIR2_DIACI</name>
<keyword evidence="1" id="KW-0408">Iron</keyword>
<dbReference type="GO" id="GO:0051539">
    <property type="term" value="F:4 iron, 4 sulfur cluster binding"/>
    <property type="evidence" value="ECO:0007669"/>
    <property type="project" value="UniProtKB-KW"/>
</dbReference>
<keyword evidence="1" id="KW-0411">Iron-sulfur</keyword>
<organism evidence="4 5">
    <name type="scientific">Diaphorina citri</name>
    <name type="common">Asian citrus psyllid</name>
    <dbReference type="NCBI Taxonomy" id="121845"/>
    <lineage>
        <taxon>Eukaryota</taxon>
        <taxon>Metazoa</taxon>
        <taxon>Ecdysozoa</taxon>
        <taxon>Arthropoda</taxon>
        <taxon>Hexapoda</taxon>
        <taxon>Insecta</taxon>
        <taxon>Pterygota</taxon>
        <taxon>Neoptera</taxon>
        <taxon>Paraneoptera</taxon>
        <taxon>Hemiptera</taxon>
        <taxon>Sternorrhyncha</taxon>
        <taxon>Psylloidea</taxon>
        <taxon>Psyllidae</taxon>
        <taxon>Diaphorininae</taxon>
        <taxon>Diaphorina</taxon>
    </lineage>
</organism>
<evidence type="ECO:0000256" key="2">
    <source>
        <dbReference type="SAM" id="MobiDB-lite"/>
    </source>
</evidence>
<dbReference type="STRING" id="121845.A0A3Q0JIR2"/>
<dbReference type="KEGG" id="dci:103522194"/>
<dbReference type="GO" id="GO:0003677">
    <property type="term" value="F:DNA binding"/>
    <property type="evidence" value="ECO:0007669"/>
    <property type="project" value="UniProtKB-KW"/>
</dbReference>
<dbReference type="GO" id="GO:0006297">
    <property type="term" value="P:nucleotide-excision repair, DNA gap filling"/>
    <property type="evidence" value="ECO:0007669"/>
    <property type="project" value="TreeGrafter"/>
</dbReference>
<feature type="region of interest" description="Disordered" evidence="2">
    <location>
        <begin position="1"/>
        <end position="70"/>
    </location>
</feature>
<keyword evidence="1" id="KW-0539">Nucleus</keyword>
<gene>
    <name evidence="5" type="primary">LOC103522194</name>
</gene>
<keyword evidence="1" id="KW-0238">DNA-binding</keyword>
<comment type="function">
    <text evidence="1">DNA polymerase II participates in chromosomal DNA replication.</text>
</comment>
<evidence type="ECO:0000259" key="3">
    <source>
        <dbReference type="Pfam" id="PF08490"/>
    </source>
</evidence>
<dbReference type="InterPro" id="IPR013697">
    <property type="entry name" value="DNA_pol_e_suA_C"/>
</dbReference>
<keyword evidence="1" id="KW-0004">4Fe-4S</keyword>
<dbReference type="GO" id="GO:0008270">
    <property type="term" value="F:zinc ion binding"/>
    <property type="evidence" value="ECO:0007669"/>
    <property type="project" value="UniProtKB-KW"/>
</dbReference>
<sequence>MESFSTNGERECSDSEQVDNPSSPSLVDMEDMGRTPVPRPRGPVVTTSKRKREPSPPPLAKTWQEALGPPPSPDNFKEWVAYHQAKWKWQKQRRLAERNNLMEKRIRTADPSAPVSNSGLGKLYLHSTVAAKVMLGHYLSHLPGVNIILEQSRYYRVPLGNIPQDATLFATDVFYARFLQKNNFVLWVSEIDKPDLGDHCQH</sequence>
<dbReference type="RefSeq" id="XP_026688286.1">
    <property type="nucleotide sequence ID" value="XM_026832485.1"/>
</dbReference>
<dbReference type="GO" id="GO:0003887">
    <property type="term" value="F:DNA-directed DNA polymerase activity"/>
    <property type="evidence" value="ECO:0007669"/>
    <property type="project" value="UniProtKB-KW"/>
</dbReference>
<protein>
    <recommendedName>
        <fullName evidence="1">DNA polymerase epsilon catalytic subunit</fullName>
        <ecNumber evidence="1">2.7.7.7</ecNumber>
    </recommendedName>
</protein>
<dbReference type="GO" id="GO:0045004">
    <property type="term" value="P:DNA replication proofreading"/>
    <property type="evidence" value="ECO:0007669"/>
    <property type="project" value="TreeGrafter"/>
</dbReference>
<dbReference type="PaxDb" id="121845-A0A3Q0JIR2"/>
<keyword evidence="1" id="KW-0862">Zinc</keyword>
<reference evidence="5" key="1">
    <citation type="submission" date="2025-08" db="UniProtKB">
        <authorList>
            <consortium name="RefSeq"/>
        </authorList>
    </citation>
    <scope>IDENTIFICATION</scope>
</reference>
<dbReference type="AlphaFoldDB" id="A0A3Q0JIR2"/>
<dbReference type="GO" id="GO:0000278">
    <property type="term" value="P:mitotic cell cycle"/>
    <property type="evidence" value="ECO:0007669"/>
    <property type="project" value="TreeGrafter"/>
</dbReference>
<evidence type="ECO:0000256" key="1">
    <source>
        <dbReference type="RuleBase" id="RU365029"/>
    </source>
</evidence>
<feature type="non-terminal residue" evidence="5">
    <location>
        <position position="202"/>
    </location>
</feature>
<dbReference type="Proteomes" id="UP000079169">
    <property type="component" value="Unplaced"/>
</dbReference>
<accession>A0A3Q0JIR2</accession>
<evidence type="ECO:0000313" key="4">
    <source>
        <dbReference type="Proteomes" id="UP000079169"/>
    </source>
</evidence>
<keyword evidence="1" id="KW-0548">Nucleotidyltransferase</keyword>
<dbReference type="PANTHER" id="PTHR10670">
    <property type="entry name" value="DNA POLYMERASE EPSILON CATALYTIC SUBUNIT A"/>
    <property type="match status" value="1"/>
</dbReference>
<dbReference type="GO" id="GO:0008622">
    <property type="term" value="C:epsilon DNA polymerase complex"/>
    <property type="evidence" value="ECO:0007669"/>
    <property type="project" value="InterPro"/>
</dbReference>
<keyword evidence="1" id="KW-0863">Zinc-finger</keyword>
<keyword evidence="4" id="KW-1185">Reference proteome</keyword>